<evidence type="ECO:0000256" key="7">
    <source>
        <dbReference type="ARBA" id="ARBA00023180"/>
    </source>
</evidence>
<evidence type="ECO:0000256" key="3">
    <source>
        <dbReference type="ARBA" id="ARBA00022703"/>
    </source>
</evidence>
<keyword evidence="9" id="KW-0812">Transmembrane</keyword>
<keyword evidence="3" id="KW-0053">Apoptosis</keyword>
<keyword evidence="13" id="KW-1185">Reference proteome</keyword>
<dbReference type="PANTHER" id="PTHR23097:SF181">
    <property type="entry name" value="CASPASE-8-LIKE"/>
    <property type="match status" value="1"/>
</dbReference>
<evidence type="ECO:0000256" key="4">
    <source>
        <dbReference type="ARBA" id="ARBA00022729"/>
    </source>
</evidence>
<gene>
    <name evidence="12" type="ORF">MCOR_11292</name>
</gene>
<accession>A0A6J8ATR6</accession>
<feature type="domain" description="TNFR-Cys" evidence="11">
    <location>
        <begin position="59"/>
        <end position="105"/>
    </location>
</feature>
<feature type="disulfide bond" evidence="8">
    <location>
        <begin position="173"/>
        <end position="191"/>
    </location>
</feature>
<dbReference type="PROSITE" id="PS50050">
    <property type="entry name" value="TNFR_NGFR_2"/>
    <property type="match status" value="2"/>
</dbReference>
<dbReference type="Gene3D" id="2.10.50.10">
    <property type="entry name" value="Tumor Necrosis Factor Receptor, subunit A, domain 2"/>
    <property type="match status" value="2"/>
</dbReference>
<comment type="subcellular location">
    <subcellularLocation>
        <location evidence="1">Secreted</location>
    </subcellularLocation>
</comment>
<comment type="caution">
    <text evidence="8">Lacks conserved residue(s) required for the propagation of feature annotation.</text>
</comment>
<keyword evidence="6 8" id="KW-1015">Disulfide bond</keyword>
<evidence type="ECO:0000256" key="5">
    <source>
        <dbReference type="ARBA" id="ARBA00022737"/>
    </source>
</evidence>
<evidence type="ECO:0000256" key="8">
    <source>
        <dbReference type="PROSITE-ProRule" id="PRU00206"/>
    </source>
</evidence>
<feature type="repeat" description="TNFR-Cys" evidence="8">
    <location>
        <begin position="151"/>
        <end position="191"/>
    </location>
</feature>
<evidence type="ECO:0000256" key="2">
    <source>
        <dbReference type="ARBA" id="ARBA00022525"/>
    </source>
</evidence>
<reference evidence="12 13" key="1">
    <citation type="submission" date="2020-06" db="EMBL/GenBank/DDBJ databases">
        <authorList>
            <person name="Li R."/>
            <person name="Bekaert M."/>
        </authorList>
    </citation>
    <scope>NUCLEOTIDE SEQUENCE [LARGE SCALE GENOMIC DNA]</scope>
    <source>
        <strain evidence="13">wild</strain>
    </source>
</reference>
<dbReference type="Pfam" id="PF00020">
    <property type="entry name" value="TNFR_c6"/>
    <property type="match status" value="2"/>
</dbReference>
<feature type="domain" description="TNFR-Cys" evidence="11">
    <location>
        <begin position="151"/>
        <end position="191"/>
    </location>
</feature>
<keyword evidence="7" id="KW-0325">Glycoprotein</keyword>
<evidence type="ECO:0000259" key="11">
    <source>
        <dbReference type="PROSITE" id="PS50050"/>
    </source>
</evidence>
<sequence>MSTIVFQVTCFIIYYASTEARNVVTEYYSTDNKICYKCSPGTFWTADCKDDLSESECSPCPQGTFQSTYNIAHRCEECIVCENIVKNYLLSRTLMNCTADTNTKCACLDGYYFEKVYGSANEWLCKTISVCGQGYEVIHKATNFRDTVCQECGRGYYKESLSSEPCQLCSTGCDNGTHIISPCNATQDTVCSQVKENVNDGAMGRNNRVDIIILIACSIVGGLCVVFTVLCLYVWIFRKRTIKKETNSEPSISTYVDGPSDDDTTSDEIQYDWMQSYRTTAENEFDWTGLFQECTSKPEIIDQWEHFTRMLCINSSQSSKADQIIVETTRAYDQTRIKDRVYNALKSWKEKCYSVDDEYMFAVFTNSFYEHQGQYMQSLS</sequence>
<evidence type="ECO:0000256" key="9">
    <source>
        <dbReference type="SAM" id="Phobius"/>
    </source>
</evidence>
<evidence type="ECO:0000256" key="6">
    <source>
        <dbReference type="ARBA" id="ARBA00023157"/>
    </source>
</evidence>
<keyword evidence="9" id="KW-0472">Membrane</keyword>
<dbReference type="EMBL" id="CACVKT020001914">
    <property type="protein sequence ID" value="CAC5373574.1"/>
    <property type="molecule type" value="Genomic_DNA"/>
</dbReference>
<dbReference type="OrthoDB" id="6126103at2759"/>
<dbReference type="InterPro" id="IPR052459">
    <property type="entry name" value="TNFRSF_decoy_receptor"/>
</dbReference>
<keyword evidence="4 10" id="KW-0732">Signal</keyword>
<evidence type="ECO:0000256" key="10">
    <source>
        <dbReference type="SAM" id="SignalP"/>
    </source>
</evidence>
<dbReference type="SUPFAM" id="SSF57586">
    <property type="entry name" value="TNF receptor-like"/>
    <property type="match status" value="3"/>
</dbReference>
<evidence type="ECO:0000313" key="13">
    <source>
        <dbReference type="Proteomes" id="UP000507470"/>
    </source>
</evidence>
<dbReference type="AlphaFoldDB" id="A0A6J8ATR6"/>
<keyword evidence="9" id="KW-1133">Transmembrane helix</keyword>
<organism evidence="12 13">
    <name type="scientific">Mytilus coruscus</name>
    <name type="common">Sea mussel</name>
    <dbReference type="NCBI Taxonomy" id="42192"/>
    <lineage>
        <taxon>Eukaryota</taxon>
        <taxon>Metazoa</taxon>
        <taxon>Spiralia</taxon>
        <taxon>Lophotrochozoa</taxon>
        <taxon>Mollusca</taxon>
        <taxon>Bivalvia</taxon>
        <taxon>Autobranchia</taxon>
        <taxon>Pteriomorphia</taxon>
        <taxon>Mytilida</taxon>
        <taxon>Mytiloidea</taxon>
        <taxon>Mytilidae</taxon>
        <taxon>Mytilinae</taxon>
        <taxon>Mytilus</taxon>
    </lineage>
</organism>
<dbReference type="SMART" id="SM00208">
    <property type="entry name" value="TNFR"/>
    <property type="match status" value="3"/>
</dbReference>
<evidence type="ECO:0000313" key="12">
    <source>
        <dbReference type="EMBL" id="CAC5373574.1"/>
    </source>
</evidence>
<dbReference type="InterPro" id="IPR001368">
    <property type="entry name" value="TNFR/NGFR_Cys_rich_reg"/>
</dbReference>
<feature type="chain" id="PRO_5026937167" description="TNFR-Cys domain-containing protein" evidence="10">
    <location>
        <begin position="21"/>
        <end position="380"/>
    </location>
</feature>
<dbReference type="Proteomes" id="UP000507470">
    <property type="component" value="Unassembled WGS sequence"/>
</dbReference>
<name>A0A6J8ATR6_MYTCO</name>
<dbReference type="SMART" id="SM01411">
    <property type="entry name" value="Ephrin_rec_like"/>
    <property type="match status" value="2"/>
</dbReference>
<keyword evidence="2" id="KW-0964">Secreted</keyword>
<proteinExistence type="predicted"/>
<dbReference type="GO" id="GO:0006915">
    <property type="term" value="P:apoptotic process"/>
    <property type="evidence" value="ECO:0007669"/>
    <property type="project" value="UniProtKB-KW"/>
</dbReference>
<feature type="repeat" description="TNFR-Cys" evidence="8">
    <location>
        <begin position="59"/>
        <end position="105"/>
    </location>
</feature>
<keyword evidence="5" id="KW-0677">Repeat</keyword>
<evidence type="ECO:0000256" key="1">
    <source>
        <dbReference type="ARBA" id="ARBA00004613"/>
    </source>
</evidence>
<feature type="signal peptide" evidence="10">
    <location>
        <begin position="1"/>
        <end position="20"/>
    </location>
</feature>
<feature type="disulfide bond" evidence="8">
    <location>
        <begin position="60"/>
        <end position="75"/>
    </location>
</feature>
<protein>
    <recommendedName>
        <fullName evidence="11">TNFR-Cys domain-containing protein</fullName>
    </recommendedName>
</protein>
<dbReference type="GO" id="GO:0005576">
    <property type="term" value="C:extracellular region"/>
    <property type="evidence" value="ECO:0007669"/>
    <property type="project" value="UniProtKB-SubCell"/>
</dbReference>
<dbReference type="PANTHER" id="PTHR23097">
    <property type="entry name" value="TUMOR NECROSIS FACTOR RECEPTOR SUPERFAMILY MEMBER"/>
    <property type="match status" value="1"/>
</dbReference>
<feature type="transmembrane region" description="Helical" evidence="9">
    <location>
        <begin position="211"/>
        <end position="236"/>
    </location>
</feature>